<name>A0A210QZF3_MIZYE</name>
<evidence type="ECO:0000313" key="2">
    <source>
        <dbReference type="EMBL" id="OWF54143.1"/>
    </source>
</evidence>
<dbReference type="AlphaFoldDB" id="A0A210QZF3"/>
<comment type="caution">
    <text evidence="2">The sequence shown here is derived from an EMBL/GenBank/DDBJ whole genome shotgun (WGS) entry which is preliminary data.</text>
</comment>
<feature type="chain" id="PRO_5012984728" evidence="1">
    <location>
        <begin position="20"/>
        <end position="188"/>
    </location>
</feature>
<gene>
    <name evidence="2" type="ORF">KP79_PYT18889</name>
</gene>
<dbReference type="InterPro" id="IPR006150">
    <property type="entry name" value="Cys_repeat_1"/>
</dbReference>
<accession>A0A210QZF3</accession>
<dbReference type="EMBL" id="NEDP02001154">
    <property type="protein sequence ID" value="OWF54143.1"/>
    <property type="molecule type" value="Genomic_DNA"/>
</dbReference>
<dbReference type="Pfam" id="PF14625">
    <property type="entry name" value="Lustrin_cystein"/>
    <property type="match status" value="2"/>
</dbReference>
<proteinExistence type="predicted"/>
<dbReference type="InterPro" id="IPR028150">
    <property type="entry name" value="Lustrin_cystein"/>
</dbReference>
<sequence length="188" mass="20135">MLHLSFLFFGIASVHTVLTAEPCSTASNAACCSQGDPFTNEKGEQVSCSRGSLTLCPAGYSCFTNEVDKWAVCCPAEEVTPEPCSTRSDTACCTDGSPFTNENGEQVSCGGYSSTSCPNGYSCFTHQVDRWAVCCPSGQTVYGAVPAGYTGLKRQTVCWPVDPACEQMTYEKIDGLWYRGCDTHRSGC</sequence>
<keyword evidence="1" id="KW-0732">Signal</keyword>
<protein>
    <submittedName>
        <fullName evidence="2">Uncharacterized protein</fullName>
    </submittedName>
</protein>
<dbReference type="OrthoDB" id="6113032at2759"/>
<keyword evidence="3" id="KW-1185">Reference proteome</keyword>
<dbReference type="Proteomes" id="UP000242188">
    <property type="component" value="Unassembled WGS sequence"/>
</dbReference>
<feature type="signal peptide" evidence="1">
    <location>
        <begin position="1"/>
        <end position="19"/>
    </location>
</feature>
<evidence type="ECO:0000313" key="3">
    <source>
        <dbReference type="Proteomes" id="UP000242188"/>
    </source>
</evidence>
<evidence type="ECO:0000256" key="1">
    <source>
        <dbReference type="SAM" id="SignalP"/>
    </source>
</evidence>
<dbReference type="SMART" id="SM00289">
    <property type="entry name" value="WR1"/>
    <property type="match status" value="2"/>
</dbReference>
<reference evidence="2 3" key="1">
    <citation type="journal article" date="2017" name="Nat. Ecol. Evol.">
        <title>Scallop genome provides insights into evolution of bilaterian karyotype and development.</title>
        <authorList>
            <person name="Wang S."/>
            <person name="Zhang J."/>
            <person name="Jiao W."/>
            <person name="Li J."/>
            <person name="Xun X."/>
            <person name="Sun Y."/>
            <person name="Guo X."/>
            <person name="Huan P."/>
            <person name="Dong B."/>
            <person name="Zhang L."/>
            <person name="Hu X."/>
            <person name="Sun X."/>
            <person name="Wang J."/>
            <person name="Zhao C."/>
            <person name="Wang Y."/>
            <person name="Wang D."/>
            <person name="Huang X."/>
            <person name="Wang R."/>
            <person name="Lv J."/>
            <person name="Li Y."/>
            <person name="Zhang Z."/>
            <person name="Liu B."/>
            <person name="Lu W."/>
            <person name="Hui Y."/>
            <person name="Liang J."/>
            <person name="Zhou Z."/>
            <person name="Hou R."/>
            <person name="Li X."/>
            <person name="Liu Y."/>
            <person name="Li H."/>
            <person name="Ning X."/>
            <person name="Lin Y."/>
            <person name="Zhao L."/>
            <person name="Xing Q."/>
            <person name="Dou J."/>
            <person name="Li Y."/>
            <person name="Mao J."/>
            <person name="Guo H."/>
            <person name="Dou H."/>
            <person name="Li T."/>
            <person name="Mu C."/>
            <person name="Jiang W."/>
            <person name="Fu Q."/>
            <person name="Fu X."/>
            <person name="Miao Y."/>
            <person name="Liu J."/>
            <person name="Yu Q."/>
            <person name="Li R."/>
            <person name="Liao H."/>
            <person name="Li X."/>
            <person name="Kong Y."/>
            <person name="Jiang Z."/>
            <person name="Chourrout D."/>
            <person name="Li R."/>
            <person name="Bao Z."/>
        </authorList>
    </citation>
    <scope>NUCLEOTIDE SEQUENCE [LARGE SCALE GENOMIC DNA]</scope>
    <source>
        <strain evidence="2 3">PY_sf001</strain>
    </source>
</reference>
<organism evidence="2 3">
    <name type="scientific">Mizuhopecten yessoensis</name>
    <name type="common">Japanese scallop</name>
    <name type="synonym">Patinopecten yessoensis</name>
    <dbReference type="NCBI Taxonomy" id="6573"/>
    <lineage>
        <taxon>Eukaryota</taxon>
        <taxon>Metazoa</taxon>
        <taxon>Spiralia</taxon>
        <taxon>Lophotrochozoa</taxon>
        <taxon>Mollusca</taxon>
        <taxon>Bivalvia</taxon>
        <taxon>Autobranchia</taxon>
        <taxon>Pteriomorphia</taxon>
        <taxon>Pectinida</taxon>
        <taxon>Pectinoidea</taxon>
        <taxon>Pectinidae</taxon>
        <taxon>Mizuhopecten</taxon>
    </lineage>
</organism>